<dbReference type="KEGG" id="taw:EI545_15640"/>
<dbReference type="AlphaFoldDB" id="A0A3S8U954"/>
<feature type="signal peptide" evidence="1">
    <location>
        <begin position="1"/>
        <end position="19"/>
    </location>
</feature>
<gene>
    <name evidence="2" type="ORF">EI545_15640</name>
</gene>
<proteinExistence type="predicted"/>
<keyword evidence="3" id="KW-1185">Reference proteome</keyword>
<dbReference type="EMBL" id="CP034328">
    <property type="protein sequence ID" value="AZL60134.1"/>
    <property type="molecule type" value="Genomic_DNA"/>
</dbReference>
<dbReference type="OrthoDB" id="7688312at2"/>
<reference evidence="2 3" key="1">
    <citation type="submission" date="2018-12" db="EMBL/GenBank/DDBJ databases">
        <title>Complete genome sequencing of Tabrizicola sp. K13M18.</title>
        <authorList>
            <person name="Bae J.-W."/>
        </authorList>
    </citation>
    <scope>NUCLEOTIDE SEQUENCE [LARGE SCALE GENOMIC DNA]</scope>
    <source>
        <strain evidence="2 3">K13M18</strain>
    </source>
</reference>
<accession>A0A3S8U954</accession>
<evidence type="ECO:0000313" key="2">
    <source>
        <dbReference type="EMBL" id="AZL60134.1"/>
    </source>
</evidence>
<dbReference type="Proteomes" id="UP000282002">
    <property type="component" value="Chromosome"/>
</dbReference>
<evidence type="ECO:0000313" key="3">
    <source>
        <dbReference type="Proteomes" id="UP000282002"/>
    </source>
</evidence>
<sequence length="193" mass="21493">MRCVIALTLSLTLAFPAFSQTVLSEATGNWAGASNEGFYFRARLTQNDDKAALVIWGGRTDRVPDAEGDPDFDNDQIELGAFATKQELEVYDTGKGSILQVVTEFADEDAEGRSVVQIQFIDNQYTVVGYYHRSKFYNPGGEPSFYECDVNLWDMVSIENGQERVLDPVGFDALNASDWTYSAAFDRGFCTRT</sequence>
<dbReference type="RefSeq" id="WP_125326328.1">
    <property type="nucleotide sequence ID" value="NZ_CP034328.1"/>
</dbReference>
<evidence type="ECO:0000256" key="1">
    <source>
        <dbReference type="SAM" id="SignalP"/>
    </source>
</evidence>
<organism evidence="2 3">
    <name type="scientific">Tabrizicola piscis</name>
    <dbReference type="NCBI Taxonomy" id="2494374"/>
    <lineage>
        <taxon>Bacteria</taxon>
        <taxon>Pseudomonadati</taxon>
        <taxon>Pseudomonadota</taxon>
        <taxon>Alphaproteobacteria</taxon>
        <taxon>Rhodobacterales</taxon>
        <taxon>Paracoccaceae</taxon>
        <taxon>Tabrizicola</taxon>
    </lineage>
</organism>
<name>A0A3S8U954_9RHOB</name>
<protein>
    <submittedName>
        <fullName evidence="2">Uncharacterized protein</fullName>
    </submittedName>
</protein>
<feature type="chain" id="PRO_5019438372" evidence="1">
    <location>
        <begin position="20"/>
        <end position="193"/>
    </location>
</feature>
<keyword evidence="1" id="KW-0732">Signal</keyword>